<dbReference type="GO" id="GO:0005886">
    <property type="term" value="C:plasma membrane"/>
    <property type="evidence" value="ECO:0007669"/>
    <property type="project" value="TreeGrafter"/>
</dbReference>
<evidence type="ECO:0000313" key="7">
    <source>
        <dbReference type="EMBL" id="KAJ8603555.1"/>
    </source>
</evidence>
<evidence type="ECO:0000313" key="8">
    <source>
        <dbReference type="Proteomes" id="UP001230188"/>
    </source>
</evidence>
<comment type="caution">
    <text evidence="7">The sequence shown here is derived from an EMBL/GenBank/DDBJ whole genome shotgun (WGS) entry which is preliminary data.</text>
</comment>
<keyword evidence="5" id="KW-0472">Membrane</keyword>
<evidence type="ECO:0000256" key="1">
    <source>
        <dbReference type="ARBA" id="ARBA00004370"/>
    </source>
</evidence>
<dbReference type="AlphaFoldDB" id="A0AAD7XM02"/>
<keyword evidence="8" id="KW-1185">Reference proteome</keyword>
<dbReference type="Pfam" id="PF02010">
    <property type="entry name" value="REJ"/>
    <property type="match status" value="1"/>
</dbReference>
<organism evidence="7 8">
    <name type="scientific">Chrysophaeum taylorii</name>
    <dbReference type="NCBI Taxonomy" id="2483200"/>
    <lineage>
        <taxon>Eukaryota</taxon>
        <taxon>Sar</taxon>
        <taxon>Stramenopiles</taxon>
        <taxon>Ochrophyta</taxon>
        <taxon>Pelagophyceae</taxon>
        <taxon>Pelagomonadales</taxon>
        <taxon>Pelagomonadaceae</taxon>
        <taxon>Chrysophaeum</taxon>
    </lineage>
</organism>
<evidence type="ECO:0000259" key="6">
    <source>
        <dbReference type="Pfam" id="PF02010"/>
    </source>
</evidence>
<gene>
    <name evidence="7" type="ORF">CTAYLR_004879</name>
</gene>
<evidence type="ECO:0000256" key="3">
    <source>
        <dbReference type="ARBA" id="ARBA00022737"/>
    </source>
</evidence>
<comment type="subcellular location">
    <subcellularLocation>
        <location evidence="1">Membrane</location>
    </subcellularLocation>
</comment>
<dbReference type="EMBL" id="JAQMWT010000349">
    <property type="protein sequence ID" value="KAJ8603555.1"/>
    <property type="molecule type" value="Genomic_DNA"/>
</dbReference>
<feature type="domain" description="PKD/REJ-like" evidence="6">
    <location>
        <begin position="5"/>
        <end position="153"/>
    </location>
</feature>
<keyword evidence="3" id="KW-0677">Repeat</keyword>
<sequence length="393" mass="41430">MLTGNASRYHPLVIAPLSFVPGGTYTFELEATLGSNRGYASILVTAIEPPTSGDLDVTPAAGFALYTSFKLLAEGWVSAEPPLQYRFETERGIMRASSPDNVLEKARFPIGIAPPSLQVTVVVTDALEGSASESRNVNVTLSNTSSSLVNEVNDALSTGFAEYSLSEICQVVVSTAGILDDDEEVLETIVSALTDAVENLVDPELEELELSIESSRALTETNLNDASGQEVLEVLDGLTSTLASVGLGASGSTVAVKAVTEALSNLLAKGSLFTAPEATRRHRLLEDGSPRVASDVLLQTVDALTQIQRETLAANEDATGVEAANLKTASKVISNEIKDGVQEIGLAFMNASSSIAPDDGSVYAISITEFLVNPHDLEEIKPALSRIGLLYAR</sequence>
<dbReference type="GO" id="GO:0006816">
    <property type="term" value="P:calcium ion transport"/>
    <property type="evidence" value="ECO:0007669"/>
    <property type="project" value="TreeGrafter"/>
</dbReference>
<evidence type="ECO:0000256" key="5">
    <source>
        <dbReference type="ARBA" id="ARBA00023136"/>
    </source>
</evidence>
<dbReference type="Proteomes" id="UP001230188">
    <property type="component" value="Unassembled WGS sequence"/>
</dbReference>
<dbReference type="GO" id="GO:0005261">
    <property type="term" value="F:monoatomic cation channel activity"/>
    <property type="evidence" value="ECO:0007669"/>
    <property type="project" value="TreeGrafter"/>
</dbReference>
<keyword evidence="2" id="KW-0812">Transmembrane</keyword>
<evidence type="ECO:0000256" key="4">
    <source>
        <dbReference type="ARBA" id="ARBA00022989"/>
    </source>
</evidence>
<dbReference type="InterPro" id="IPR002859">
    <property type="entry name" value="PKD/REJ-like"/>
</dbReference>
<dbReference type="PANTHER" id="PTHR46730:SF1">
    <property type="entry name" value="PLAT DOMAIN-CONTAINING PROTEIN"/>
    <property type="match status" value="1"/>
</dbReference>
<accession>A0AAD7XM02</accession>
<reference evidence="7" key="1">
    <citation type="submission" date="2023-01" db="EMBL/GenBank/DDBJ databases">
        <title>Metagenome sequencing of chrysophaentin producing Chrysophaeum taylorii.</title>
        <authorList>
            <person name="Davison J."/>
            <person name="Bewley C."/>
        </authorList>
    </citation>
    <scope>NUCLEOTIDE SEQUENCE</scope>
    <source>
        <strain evidence="7">NIES-1699</strain>
    </source>
</reference>
<proteinExistence type="predicted"/>
<name>A0AAD7XM02_9STRA</name>
<evidence type="ECO:0000256" key="2">
    <source>
        <dbReference type="ARBA" id="ARBA00022692"/>
    </source>
</evidence>
<keyword evidence="4" id="KW-1133">Transmembrane helix</keyword>
<protein>
    <recommendedName>
        <fullName evidence="6">PKD/REJ-like domain-containing protein</fullName>
    </recommendedName>
</protein>
<dbReference type="PANTHER" id="PTHR46730">
    <property type="entry name" value="POLYCYSTIN-1"/>
    <property type="match status" value="1"/>
</dbReference>